<dbReference type="KEGG" id="egl:EGR_04614"/>
<protein>
    <submittedName>
        <fullName evidence="2">Uncharacterized protein</fullName>
    </submittedName>
</protein>
<organism evidence="2 3">
    <name type="scientific">Echinococcus granulosus</name>
    <name type="common">Hydatid tapeworm</name>
    <dbReference type="NCBI Taxonomy" id="6210"/>
    <lineage>
        <taxon>Eukaryota</taxon>
        <taxon>Metazoa</taxon>
        <taxon>Spiralia</taxon>
        <taxon>Lophotrochozoa</taxon>
        <taxon>Platyhelminthes</taxon>
        <taxon>Cestoda</taxon>
        <taxon>Eucestoda</taxon>
        <taxon>Cyclophyllidea</taxon>
        <taxon>Taeniidae</taxon>
        <taxon>Echinococcus</taxon>
        <taxon>Echinococcus granulosus group</taxon>
    </lineage>
</organism>
<dbReference type="GeneID" id="36340329"/>
<evidence type="ECO:0000256" key="1">
    <source>
        <dbReference type="SAM" id="MobiDB-lite"/>
    </source>
</evidence>
<comment type="caution">
    <text evidence="2">The sequence shown here is derived from an EMBL/GenBank/DDBJ whole genome shotgun (WGS) entry which is preliminary data.</text>
</comment>
<name>W6UGG6_ECHGR</name>
<evidence type="ECO:0000313" key="3">
    <source>
        <dbReference type="Proteomes" id="UP000019149"/>
    </source>
</evidence>
<dbReference type="EMBL" id="APAU02000029">
    <property type="protein sequence ID" value="EUB60595.1"/>
    <property type="molecule type" value="Genomic_DNA"/>
</dbReference>
<dbReference type="Proteomes" id="UP000019149">
    <property type="component" value="Unassembled WGS sequence"/>
</dbReference>
<feature type="region of interest" description="Disordered" evidence="1">
    <location>
        <begin position="32"/>
        <end position="56"/>
    </location>
</feature>
<dbReference type="AlphaFoldDB" id="W6UGG6"/>
<sequence length="56" mass="6109">MRPSVCAGGDIAPLTMRIPMLIAVCSRRRAVKGISSQEDGTKSRVLDPMLQRPKDV</sequence>
<evidence type="ECO:0000313" key="2">
    <source>
        <dbReference type="EMBL" id="EUB60595.1"/>
    </source>
</evidence>
<gene>
    <name evidence="2" type="ORF">EGR_04614</name>
</gene>
<dbReference type="CTD" id="36340329"/>
<dbReference type="RefSeq" id="XP_024351791.1">
    <property type="nucleotide sequence ID" value="XM_024493863.1"/>
</dbReference>
<keyword evidence="3" id="KW-1185">Reference proteome</keyword>
<proteinExistence type="predicted"/>
<accession>W6UGG6</accession>
<reference evidence="2 3" key="1">
    <citation type="journal article" date="2013" name="Nat. Genet.">
        <title>The genome of the hydatid tapeworm Echinococcus granulosus.</title>
        <authorList>
            <person name="Zheng H."/>
            <person name="Zhang W."/>
            <person name="Zhang L."/>
            <person name="Zhang Z."/>
            <person name="Li J."/>
            <person name="Lu G."/>
            <person name="Zhu Y."/>
            <person name="Wang Y."/>
            <person name="Huang Y."/>
            <person name="Liu J."/>
            <person name="Kang H."/>
            <person name="Chen J."/>
            <person name="Wang L."/>
            <person name="Chen A."/>
            <person name="Yu S."/>
            <person name="Gao Z."/>
            <person name="Jin L."/>
            <person name="Gu W."/>
            <person name="Wang Z."/>
            <person name="Zhao L."/>
            <person name="Shi B."/>
            <person name="Wen H."/>
            <person name="Lin R."/>
            <person name="Jones M.K."/>
            <person name="Brejova B."/>
            <person name="Vinar T."/>
            <person name="Zhao G."/>
            <person name="McManus D.P."/>
            <person name="Chen Z."/>
            <person name="Zhou Y."/>
            <person name="Wang S."/>
        </authorList>
    </citation>
    <scope>NUCLEOTIDE SEQUENCE [LARGE SCALE GENOMIC DNA]</scope>
</reference>